<sequence>MNEYDYTGDKTKNYFTAYLQKCIRWKRWNYLKKKEKIGRVEKPLEESLVDFSSSIDEMIELRYREEILSKEREGQYPEWNELADQRLTEALMMLREDERHFIYQHVFEERTFREIGCINGIKEDKIKNIYYYAIYKIRKWMGGKS</sequence>
<dbReference type="EMBL" id="RHJS01000002">
    <property type="protein sequence ID" value="RRK34068.1"/>
    <property type="molecule type" value="Genomic_DNA"/>
</dbReference>
<evidence type="ECO:0000313" key="2">
    <source>
        <dbReference type="Proteomes" id="UP000274920"/>
    </source>
</evidence>
<name>A0A3R8KXP1_9FIRM</name>
<dbReference type="RefSeq" id="WP_125129239.1">
    <property type="nucleotide sequence ID" value="NZ_RHJS01000002.1"/>
</dbReference>
<gene>
    <name evidence="1" type="ORF">EBB54_24010</name>
</gene>
<dbReference type="InterPro" id="IPR013324">
    <property type="entry name" value="RNA_pol_sigma_r3/r4-like"/>
</dbReference>
<dbReference type="Gene3D" id="1.20.140.160">
    <property type="match status" value="1"/>
</dbReference>
<dbReference type="SUPFAM" id="SSF88659">
    <property type="entry name" value="Sigma3 and sigma4 domains of RNA polymerase sigma factors"/>
    <property type="match status" value="1"/>
</dbReference>
<accession>A0A3R8KXP1</accession>
<reference evidence="1" key="1">
    <citation type="submission" date="2018-10" db="EMBL/GenBank/DDBJ databases">
        <title>Schaedlerella arabinophila gen. nov. sp. nov., isolated from the mouse intestinal tract and comparative analysis with the genome of the closely related altered Schaedler flora strain ASF502.</title>
        <authorList>
            <person name="Miyake S."/>
            <person name="Soh M."/>
            <person name="Seedorf H."/>
        </authorList>
    </citation>
    <scope>NUCLEOTIDE SEQUENCE [LARGE SCALE GENOMIC DNA]</scope>
    <source>
        <strain evidence="1">DSM 106076</strain>
    </source>
</reference>
<protein>
    <submittedName>
        <fullName evidence="1">Sigma-70 family RNA polymerase sigma factor</fullName>
    </submittedName>
</protein>
<organism evidence="1 2">
    <name type="scientific">Schaedlerella arabinosiphila</name>
    <dbReference type="NCBI Taxonomy" id="2044587"/>
    <lineage>
        <taxon>Bacteria</taxon>
        <taxon>Bacillati</taxon>
        <taxon>Bacillota</taxon>
        <taxon>Clostridia</taxon>
        <taxon>Lachnospirales</taxon>
        <taxon>Lachnospiraceae</taxon>
        <taxon>Schaedlerella</taxon>
    </lineage>
</organism>
<evidence type="ECO:0000313" key="1">
    <source>
        <dbReference type="EMBL" id="RRK34068.1"/>
    </source>
</evidence>
<proteinExistence type="predicted"/>
<dbReference type="Proteomes" id="UP000274920">
    <property type="component" value="Unassembled WGS sequence"/>
</dbReference>
<comment type="caution">
    <text evidence="1">The sequence shown here is derived from an EMBL/GenBank/DDBJ whole genome shotgun (WGS) entry which is preliminary data.</text>
</comment>
<dbReference type="AlphaFoldDB" id="A0A3R8KXP1"/>
<keyword evidence="2" id="KW-1185">Reference proteome</keyword>